<name>A0A5C5FK06_9BASI</name>
<comment type="caution">
    <text evidence="1">The sequence shown here is derived from an EMBL/GenBank/DDBJ whole genome shotgun (WGS) entry which is preliminary data.</text>
</comment>
<protein>
    <submittedName>
        <fullName evidence="1">Uncharacterized protein</fullName>
    </submittedName>
</protein>
<sequence length="203" mass="22993">MLLAWNRALHSRARGSCACVVRGIRDTRIPCVRPPCQEAHSPECPSASVPSLGPYFRQHLALLRGQFSPLLRQLGGCHVDARGVRRLRGTDKPAVLGVWDRPLLLNECQEMVRCLGQGCRVARRTDSRRAHAAFALNLSLFPVCLRLYHQGSEQRMPWSLQSWIARTGWEREGEGELRSRQGETRPVNRIPHSLDSVRLMDRS</sequence>
<evidence type="ECO:0000313" key="1">
    <source>
        <dbReference type="EMBL" id="TNY17070.1"/>
    </source>
</evidence>
<proteinExistence type="predicted"/>
<dbReference type="AlphaFoldDB" id="A0A5C5FK06"/>
<accession>A0A5C5FK06</accession>
<reference evidence="1 2" key="1">
    <citation type="submission" date="2019-03" db="EMBL/GenBank/DDBJ databases">
        <title>Rhodosporidium diobovatum UCD-FST 08-225 genome sequencing, assembly, and annotation.</title>
        <authorList>
            <person name="Fakankun I.U."/>
            <person name="Fristensky B."/>
            <person name="Levin D.B."/>
        </authorList>
    </citation>
    <scope>NUCLEOTIDE SEQUENCE [LARGE SCALE GENOMIC DNA]</scope>
    <source>
        <strain evidence="1 2">UCD-FST 08-225</strain>
    </source>
</reference>
<dbReference type="EMBL" id="SOZI01000254">
    <property type="protein sequence ID" value="TNY17070.1"/>
    <property type="molecule type" value="Genomic_DNA"/>
</dbReference>
<gene>
    <name evidence="1" type="ORF">DMC30DRAFT_146442</name>
</gene>
<dbReference type="Proteomes" id="UP000311382">
    <property type="component" value="Unassembled WGS sequence"/>
</dbReference>
<evidence type="ECO:0000313" key="2">
    <source>
        <dbReference type="Proteomes" id="UP000311382"/>
    </source>
</evidence>
<organism evidence="1 2">
    <name type="scientific">Rhodotorula diobovata</name>
    <dbReference type="NCBI Taxonomy" id="5288"/>
    <lineage>
        <taxon>Eukaryota</taxon>
        <taxon>Fungi</taxon>
        <taxon>Dikarya</taxon>
        <taxon>Basidiomycota</taxon>
        <taxon>Pucciniomycotina</taxon>
        <taxon>Microbotryomycetes</taxon>
        <taxon>Sporidiobolales</taxon>
        <taxon>Sporidiobolaceae</taxon>
        <taxon>Rhodotorula</taxon>
    </lineage>
</organism>
<keyword evidence="2" id="KW-1185">Reference proteome</keyword>